<dbReference type="Proteomes" id="UP000196125">
    <property type="component" value="Unassembled WGS sequence"/>
</dbReference>
<dbReference type="EMBL" id="FXXI01000005">
    <property type="protein sequence ID" value="SMS01592.1"/>
    <property type="molecule type" value="Genomic_DNA"/>
</dbReference>
<organism evidence="1 2">
    <name type="scientific">Vibrio mangrovi</name>
    <dbReference type="NCBI Taxonomy" id="474394"/>
    <lineage>
        <taxon>Bacteria</taxon>
        <taxon>Pseudomonadati</taxon>
        <taxon>Pseudomonadota</taxon>
        <taxon>Gammaproteobacteria</taxon>
        <taxon>Vibrionales</taxon>
        <taxon>Vibrionaceae</taxon>
        <taxon>Vibrio</taxon>
    </lineage>
</organism>
<accession>A0A1Y6IYL9</accession>
<dbReference type="AlphaFoldDB" id="A0A1Y6IYL9"/>
<reference evidence="1 2" key="1">
    <citation type="submission" date="2017-05" db="EMBL/GenBank/DDBJ databases">
        <authorList>
            <person name="Song R."/>
            <person name="Chenine A.L."/>
            <person name="Ruprecht R.M."/>
        </authorList>
    </citation>
    <scope>NUCLEOTIDE SEQUENCE [LARGE SCALE GENOMIC DNA]</scope>
    <source>
        <strain evidence="1 2">CECT 7927</strain>
    </source>
</reference>
<name>A0A1Y6IYL9_9VIBR</name>
<evidence type="ECO:0000313" key="2">
    <source>
        <dbReference type="Proteomes" id="UP000196125"/>
    </source>
</evidence>
<evidence type="ECO:0000313" key="1">
    <source>
        <dbReference type="EMBL" id="SMS01592.1"/>
    </source>
</evidence>
<protein>
    <submittedName>
        <fullName evidence="1">Uncharacterized protein</fullName>
    </submittedName>
</protein>
<sequence length="29" mass="3353">MQQNAFIVSVTVLLCIDTLSCERYMPIYT</sequence>
<gene>
    <name evidence="1" type="ORF">VIM7927_02888</name>
</gene>
<proteinExistence type="predicted"/>